<reference evidence="4 5" key="1">
    <citation type="submission" date="2021-01" db="EMBL/GenBank/DDBJ databases">
        <title>Genomic Encyclopedia of Type Strains, Phase IV (KMG-IV): sequencing the most valuable type-strain genomes for metagenomic binning, comparative biology and taxonomic classification.</title>
        <authorList>
            <person name="Goeker M."/>
        </authorList>
    </citation>
    <scope>NUCLEOTIDE SEQUENCE [LARGE SCALE GENOMIC DNA]</scope>
    <source>
        <strain evidence="4 5">DSM 25890</strain>
    </source>
</reference>
<dbReference type="InterPro" id="IPR036412">
    <property type="entry name" value="HAD-like_sf"/>
</dbReference>
<sequence length="196" mass="22682">MVQLNLCIDIDGTITEAYDWIPRANQYFNANIKPTDVTVYEIHKALGVESEAYEEFYHEYGEVLHEEVSIRKGAKEAINKLYKDHQIHIVTAREDKMRDITLSWFAGNQVPYHNLFLLGSHYKVAKAMELSCDLFLEDRLENALQLAAAGFNVLLMDCHYNQGPLPAGISRVKNWFEVYDYIRSLEADRSKYRIAT</sequence>
<evidence type="ECO:0000313" key="5">
    <source>
        <dbReference type="Proteomes" id="UP001314796"/>
    </source>
</evidence>
<evidence type="ECO:0000256" key="2">
    <source>
        <dbReference type="ARBA" id="ARBA00022801"/>
    </source>
</evidence>
<comment type="caution">
    <text evidence="4">The sequence shown here is derived from an EMBL/GenBank/DDBJ whole genome shotgun (WGS) entry which is preliminary data.</text>
</comment>
<keyword evidence="5" id="KW-1185">Reference proteome</keyword>
<dbReference type="EC" id="3.1.3.-" evidence="3"/>
<dbReference type="PANTHER" id="PTHR35134:SF2">
    <property type="entry name" value="NUCLEOTIDASE YQFW-RELATED"/>
    <property type="match status" value="1"/>
</dbReference>
<evidence type="ECO:0000256" key="1">
    <source>
        <dbReference type="ARBA" id="ARBA00009589"/>
    </source>
</evidence>
<dbReference type="Pfam" id="PF06941">
    <property type="entry name" value="NT5C"/>
    <property type="match status" value="1"/>
</dbReference>
<dbReference type="InterPro" id="IPR009206">
    <property type="entry name" value="Nucleotidase_putative"/>
</dbReference>
<evidence type="ECO:0000256" key="3">
    <source>
        <dbReference type="PIRNR" id="PIRNR021362"/>
    </source>
</evidence>
<proteinExistence type="inferred from homology"/>
<dbReference type="SUPFAM" id="SSF56784">
    <property type="entry name" value="HAD-like"/>
    <property type="match status" value="1"/>
</dbReference>
<dbReference type="Gene3D" id="3.40.50.1000">
    <property type="entry name" value="HAD superfamily/HAD-like"/>
    <property type="match status" value="1"/>
</dbReference>
<keyword evidence="2 3" id="KW-0378">Hydrolase</keyword>
<dbReference type="InterPro" id="IPR010708">
    <property type="entry name" value="5'(3')-deoxyribonucleotidase"/>
</dbReference>
<comment type="similarity">
    <text evidence="1 3">Belongs to the 5'(3')-deoxyribonucleotidase family.</text>
</comment>
<evidence type="ECO:0000313" key="4">
    <source>
        <dbReference type="EMBL" id="MBM7616084.1"/>
    </source>
</evidence>
<dbReference type="InterPro" id="IPR052419">
    <property type="entry name" value="5_3-deoxyribonucleotidase-like"/>
</dbReference>
<dbReference type="EMBL" id="JAFBEE010000023">
    <property type="protein sequence ID" value="MBM7616084.1"/>
    <property type="molecule type" value="Genomic_DNA"/>
</dbReference>
<dbReference type="InterPro" id="IPR023214">
    <property type="entry name" value="HAD_sf"/>
</dbReference>
<dbReference type="Proteomes" id="UP001314796">
    <property type="component" value="Unassembled WGS sequence"/>
</dbReference>
<dbReference type="PIRSF" id="PIRSF021362">
    <property type="entry name" value="UCP021362_HAD"/>
    <property type="match status" value="1"/>
</dbReference>
<protein>
    <recommendedName>
        <fullName evidence="3">Nucleotidase</fullName>
        <ecNumber evidence="3">3.1.3.-</ecNumber>
    </recommendedName>
</protein>
<accession>A0ABS2NSZ7</accession>
<gene>
    <name evidence="4" type="ORF">JOC73_002660</name>
</gene>
<dbReference type="PANTHER" id="PTHR35134">
    <property type="entry name" value="NUCLEOTIDASE YQFW-RELATED"/>
    <property type="match status" value="1"/>
</dbReference>
<name>A0ABS2NSZ7_9FIRM</name>
<organism evidence="4 5">
    <name type="scientific">Alkaliphilus hydrothermalis</name>
    <dbReference type="NCBI Taxonomy" id="1482730"/>
    <lineage>
        <taxon>Bacteria</taxon>
        <taxon>Bacillati</taxon>
        <taxon>Bacillota</taxon>
        <taxon>Clostridia</taxon>
        <taxon>Peptostreptococcales</taxon>
        <taxon>Natronincolaceae</taxon>
        <taxon>Alkaliphilus</taxon>
    </lineage>
</organism>
<dbReference type="RefSeq" id="WP_204403957.1">
    <property type="nucleotide sequence ID" value="NZ_JAFBEE010000023.1"/>
</dbReference>